<keyword evidence="5 10" id="KW-0418">Kinase</keyword>
<proteinExistence type="predicted"/>
<dbReference type="Proteomes" id="UP000316213">
    <property type="component" value="Unassembled WGS sequence"/>
</dbReference>
<evidence type="ECO:0000256" key="7">
    <source>
        <dbReference type="PROSITE-ProRule" id="PRU10141"/>
    </source>
</evidence>
<dbReference type="CDD" id="cd14014">
    <property type="entry name" value="STKc_PknB_like"/>
    <property type="match status" value="1"/>
</dbReference>
<dbReference type="EMBL" id="SJPM01000035">
    <property type="protein sequence ID" value="TWT86378.1"/>
    <property type="molecule type" value="Genomic_DNA"/>
</dbReference>
<accession>A0A5C5ZGU4</accession>
<dbReference type="InterPro" id="IPR017441">
    <property type="entry name" value="Protein_kinase_ATP_BS"/>
</dbReference>
<feature type="compositionally biased region" description="Polar residues" evidence="8">
    <location>
        <begin position="432"/>
        <end position="442"/>
    </location>
</feature>
<evidence type="ECO:0000313" key="11">
    <source>
        <dbReference type="Proteomes" id="UP000316213"/>
    </source>
</evidence>
<dbReference type="InterPro" id="IPR011009">
    <property type="entry name" value="Kinase-like_dom_sf"/>
</dbReference>
<feature type="compositionally biased region" description="Basic and acidic residues" evidence="8">
    <location>
        <begin position="954"/>
        <end position="970"/>
    </location>
</feature>
<sequence>MNDNQVTCDDAALEDMLRSDQSSEPSEELLAHVETCNLCQQRISELAGPAAMWHGVKVAISETISSDQQRCFPPVNLDQSAIHWTESMARQLLSPPTHPEMLGRLGRYEVERLIGSGGMGVVFKAFDTELNRPIAIKLLAPYLASSGPARKRFAREARAAAAVVHPHVVPIHNVETERESPFIVMQYVSGESLQARIDRDGALELCEILRIGMQIADGLSAAHQQGIVHRDIKPSNILLEEDVDRALISDFGLARAADDASLTRTGFHPGTPQYMSPEQASGQSVDARSDLFSLGSMLYTMCTGRPPFRAENSLSIMRRITESEPTPIQEINPNIPEWMSAVITKLMTKSVQDRLSSAAEVRELLEVLLSYVQQPLSNSLPTLPWLLSSEAAPKTSESKRRWLNMKTLVLGNSLLIAFAAFLMLPTDPVPVQQNGASTQGTHGDNGDLSQEEKARLERLTKNSPLIVVGKLQEGEPTGSAMSHLFEASQFLKGKPITIDALFSNVAAIDPVDPIANQTPTGNLPRLNAGEYLLVLEQKEVTSSFAVSIFGLNVTPEKTFNRFIIRDGNQHAAWPVNSPQAVYIRQFLTLLQSKETDKEVLGHGYSRQGDFIYFKEQRIDQAGREDFDRFAKSTNLKLTPCADVDAASFKALSEEYTKDKNKVYYKWISNERFWVVELPLADAQSFEVISSNLAKDATSAWWYGEPLRGVDPKTVELVNAGFAWKDAKSVWYQREKISGADAKTFRHLKQAFYRDANRVYWSMTPLEGVDLDTFRTFGDDSPYAADRRSVWKGNSRINGYDAPTFQAIHQSVIKDKNGVYAGDYLIENADPKSFLKIADLDTSLSALLADEHQYYVFLPYYGDVYQVTSTANSLNVKRSIWPPGIKQKDPVAIATAELGETGWKNLNIAADPAINTAQLQDRETHLLNIYTAQFTKAWEIIRERKIQNNSVAQTTREEQIAQEDQPEKGKPSSEGWRADIVAFDTYLGELAGKARVPDEPSLEKRVTVVPAAGETNSEVLPVTDGAGGYVDMAPAEDTVQFQVNKALKGQNVKWEFELAHVATKSFNGVAHLMPKSVINANANPFLATLIIDTSDELEFKAGDIVKLEGTIGDASENKGLGGLLKPSGPVAVYHLDSSPHTVFWLGLENVKISGPTRKTTARLQPAPEVTAFAKELLRACMLYDEKKLDQLYASEVQLLPGNRLFYFGLEVPGKMTEYGVSIKRDEMLVALKKQAAVDPIPSVFIGQFMNLYRIEQLDVAVGDYATEPNQPSESLFQSMRFKIKENDVLLKISAGGACRFVQLRKADEQWKVIAEY</sequence>
<keyword evidence="2" id="KW-0723">Serine/threonine-protein kinase</keyword>
<dbReference type="Gene3D" id="3.30.200.20">
    <property type="entry name" value="Phosphorylase Kinase, domain 1"/>
    <property type="match status" value="1"/>
</dbReference>
<feature type="region of interest" description="Disordered" evidence="8">
    <location>
        <begin position="950"/>
        <end position="974"/>
    </location>
</feature>
<keyword evidence="3 10" id="KW-0808">Transferase</keyword>
<protein>
    <recommendedName>
        <fullName evidence="1">non-specific serine/threonine protein kinase</fullName>
        <ecNumber evidence="1">2.7.11.1</ecNumber>
    </recommendedName>
</protein>
<feature type="binding site" evidence="7">
    <location>
        <position position="137"/>
    </location>
    <ligand>
        <name>ATP</name>
        <dbReference type="ChEBI" id="CHEBI:30616"/>
    </ligand>
</feature>
<feature type="domain" description="Protein kinase" evidence="9">
    <location>
        <begin position="108"/>
        <end position="369"/>
    </location>
</feature>
<evidence type="ECO:0000256" key="6">
    <source>
        <dbReference type="ARBA" id="ARBA00022840"/>
    </source>
</evidence>
<dbReference type="InterPro" id="IPR008271">
    <property type="entry name" value="Ser/Thr_kinase_AS"/>
</dbReference>
<dbReference type="PROSITE" id="PS50011">
    <property type="entry name" value="PROTEIN_KINASE_DOM"/>
    <property type="match status" value="1"/>
</dbReference>
<evidence type="ECO:0000256" key="8">
    <source>
        <dbReference type="SAM" id="MobiDB-lite"/>
    </source>
</evidence>
<dbReference type="FunFam" id="1.10.510.10:FF:000021">
    <property type="entry name" value="Serine/threonine protein kinase"/>
    <property type="match status" value="1"/>
</dbReference>
<dbReference type="GO" id="GO:0005524">
    <property type="term" value="F:ATP binding"/>
    <property type="evidence" value="ECO:0007669"/>
    <property type="project" value="UniProtKB-UniRule"/>
</dbReference>
<name>A0A5C5ZGU4_9BACT</name>
<dbReference type="InterPro" id="IPR000719">
    <property type="entry name" value="Prot_kinase_dom"/>
</dbReference>
<evidence type="ECO:0000256" key="4">
    <source>
        <dbReference type="ARBA" id="ARBA00022741"/>
    </source>
</evidence>
<dbReference type="Gene3D" id="1.10.510.10">
    <property type="entry name" value="Transferase(Phosphotransferase) domain 1"/>
    <property type="match status" value="1"/>
</dbReference>
<keyword evidence="4 7" id="KW-0547">Nucleotide-binding</keyword>
<reference evidence="10 11" key="1">
    <citation type="submission" date="2019-02" db="EMBL/GenBank/DDBJ databases">
        <title>Deep-cultivation of Planctomycetes and their phenomic and genomic characterization uncovers novel biology.</title>
        <authorList>
            <person name="Wiegand S."/>
            <person name="Jogler M."/>
            <person name="Boedeker C."/>
            <person name="Pinto D."/>
            <person name="Vollmers J."/>
            <person name="Rivas-Marin E."/>
            <person name="Kohn T."/>
            <person name="Peeters S.H."/>
            <person name="Heuer A."/>
            <person name="Rast P."/>
            <person name="Oberbeckmann S."/>
            <person name="Bunk B."/>
            <person name="Jeske O."/>
            <person name="Meyerdierks A."/>
            <person name="Storesund J.E."/>
            <person name="Kallscheuer N."/>
            <person name="Luecker S."/>
            <person name="Lage O.M."/>
            <person name="Pohl T."/>
            <person name="Merkel B.J."/>
            <person name="Hornburger P."/>
            <person name="Mueller R.-W."/>
            <person name="Bruemmer F."/>
            <person name="Labrenz M."/>
            <person name="Spormann A.M."/>
            <person name="Op Den Camp H."/>
            <person name="Overmann J."/>
            <person name="Amann R."/>
            <person name="Jetten M.S.M."/>
            <person name="Mascher T."/>
            <person name="Medema M.H."/>
            <person name="Devos D.P."/>
            <person name="Kaster A.-K."/>
            <person name="Ovreas L."/>
            <person name="Rohde M."/>
            <person name="Galperin M.Y."/>
            <person name="Jogler C."/>
        </authorList>
    </citation>
    <scope>NUCLEOTIDE SEQUENCE [LARGE SCALE GENOMIC DNA]</scope>
    <source>
        <strain evidence="10 11">Pla100</strain>
    </source>
</reference>
<evidence type="ECO:0000256" key="1">
    <source>
        <dbReference type="ARBA" id="ARBA00012513"/>
    </source>
</evidence>
<dbReference type="Pfam" id="PF13644">
    <property type="entry name" value="DKNYY"/>
    <property type="match status" value="2"/>
</dbReference>
<comment type="caution">
    <text evidence="10">The sequence shown here is derived from an EMBL/GenBank/DDBJ whole genome shotgun (WGS) entry which is preliminary data.</text>
</comment>
<dbReference type="Pfam" id="PF00069">
    <property type="entry name" value="Pkinase"/>
    <property type="match status" value="1"/>
</dbReference>
<evidence type="ECO:0000313" key="10">
    <source>
        <dbReference type="EMBL" id="TWT86378.1"/>
    </source>
</evidence>
<dbReference type="GO" id="GO:0004674">
    <property type="term" value="F:protein serine/threonine kinase activity"/>
    <property type="evidence" value="ECO:0007669"/>
    <property type="project" value="UniProtKB-KW"/>
</dbReference>
<evidence type="ECO:0000256" key="2">
    <source>
        <dbReference type="ARBA" id="ARBA00022527"/>
    </source>
</evidence>
<gene>
    <name evidence="10" type="primary">prkC_27</name>
    <name evidence="10" type="ORF">Pla100_60850</name>
</gene>
<dbReference type="SMART" id="SM00220">
    <property type="entry name" value="S_TKc"/>
    <property type="match status" value="1"/>
</dbReference>
<dbReference type="SUPFAM" id="SSF56112">
    <property type="entry name" value="Protein kinase-like (PK-like)"/>
    <property type="match status" value="1"/>
</dbReference>
<dbReference type="PANTHER" id="PTHR43289">
    <property type="entry name" value="MITOGEN-ACTIVATED PROTEIN KINASE KINASE KINASE 20-RELATED"/>
    <property type="match status" value="1"/>
</dbReference>
<keyword evidence="11" id="KW-1185">Reference proteome</keyword>
<dbReference type="PROSITE" id="PS00108">
    <property type="entry name" value="PROTEIN_KINASE_ST"/>
    <property type="match status" value="1"/>
</dbReference>
<dbReference type="PANTHER" id="PTHR43289:SF6">
    <property type="entry name" value="SERINE_THREONINE-PROTEIN KINASE NEKL-3"/>
    <property type="match status" value="1"/>
</dbReference>
<dbReference type="InterPro" id="IPR027375">
    <property type="entry name" value="DKNYY"/>
</dbReference>
<feature type="region of interest" description="Disordered" evidence="8">
    <location>
        <begin position="432"/>
        <end position="451"/>
    </location>
</feature>
<evidence type="ECO:0000256" key="3">
    <source>
        <dbReference type="ARBA" id="ARBA00022679"/>
    </source>
</evidence>
<dbReference type="EC" id="2.7.11.1" evidence="1"/>
<keyword evidence="6 7" id="KW-0067">ATP-binding</keyword>
<evidence type="ECO:0000259" key="9">
    <source>
        <dbReference type="PROSITE" id="PS50011"/>
    </source>
</evidence>
<dbReference type="PROSITE" id="PS00107">
    <property type="entry name" value="PROTEIN_KINASE_ATP"/>
    <property type="match status" value="1"/>
</dbReference>
<organism evidence="10 11">
    <name type="scientific">Neorhodopirellula pilleata</name>
    <dbReference type="NCBI Taxonomy" id="2714738"/>
    <lineage>
        <taxon>Bacteria</taxon>
        <taxon>Pseudomonadati</taxon>
        <taxon>Planctomycetota</taxon>
        <taxon>Planctomycetia</taxon>
        <taxon>Pirellulales</taxon>
        <taxon>Pirellulaceae</taxon>
        <taxon>Neorhodopirellula</taxon>
    </lineage>
</organism>
<evidence type="ECO:0000256" key="5">
    <source>
        <dbReference type="ARBA" id="ARBA00022777"/>
    </source>
</evidence>